<evidence type="ECO:0000256" key="2">
    <source>
        <dbReference type="ARBA" id="ARBA00022448"/>
    </source>
</evidence>
<evidence type="ECO:0000256" key="3">
    <source>
        <dbReference type="ARBA" id="ARBA00022927"/>
    </source>
</evidence>
<gene>
    <name evidence="9" type="primary">LOC106471177</name>
</gene>
<dbReference type="InterPro" id="IPR008942">
    <property type="entry name" value="ENTH_VHS"/>
</dbReference>
<feature type="region of interest" description="Disordered" evidence="5">
    <location>
        <begin position="178"/>
        <end position="198"/>
    </location>
</feature>
<feature type="domain" description="VHS" evidence="6">
    <location>
        <begin position="24"/>
        <end position="157"/>
    </location>
</feature>
<dbReference type="CDD" id="cd03565">
    <property type="entry name" value="VHS_Tom1_like"/>
    <property type="match status" value="1"/>
</dbReference>
<name>A0ABM1BRG1_LIMPO</name>
<dbReference type="PROSITE" id="PS50179">
    <property type="entry name" value="VHS"/>
    <property type="match status" value="1"/>
</dbReference>
<dbReference type="InterPro" id="IPR014645">
    <property type="entry name" value="TOM1"/>
</dbReference>
<dbReference type="InterPro" id="IPR002014">
    <property type="entry name" value="VHS_dom"/>
</dbReference>
<dbReference type="GeneID" id="106471177"/>
<evidence type="ECO:0000313" key="9">
    <source>
        <dbReference type="RefSeq" id="XP_013787221.1"/>
    </source>
</evidence>
<feature type="domain" description="GAT" evidence="7">
    <location>
        <begin position="217"/>
        <end position="305"/>
    </location>
</feature>
<keyword evidence="2" id="KW-0813">Transport</keyword>
<accession>A0ABM1BRG1</accession>
<dbReference type="InterPro" id="IPR038425">
    <property type="entry name" value="GAT_sf"/>
</dbReference>
<evidence type="ECO:0000259" key="7">
    <source>
        <dbReference type="PROSITE" id="PS50909"/>
    </source>
</evidence>
<dbReference type="CDD" id="cd14233">
    <property type="entry name" value="GAT_TOM1_like"/>
    <property type="match status" value="1"/>
</dbReference>
<dbReference type="PIRSF" id="PIRSF036948">
    <property type="entry name" value="TOM1"/>
    <property type="match status" value="1"/>
</dbReference>
<dbReference type="RefSeq" id="XP_013787221.1">
    <property type="nucleotide sequence ID" value="XM_013931767.2"/>
</dbReference>
<dbReference type="PANTHER" id="PTHR13856">
    <property type="entry name" value="VHS DOMAIN CONTAINING PROTEIN FAMILY"/>
    <property type="match status" value="1"/>
</dbReference>
<evidence type="ECO:0000256" key="1">
    <source>
        <dbReference type="ARBA" id="ARBA00007708"/>
    </source>
</evidence>
<feature type="compositionally biased region" description="Basic and acidic residues" evidence="5">
    <location>
        <begin position="180"/>
        <end position="195"/>
    </location>
</feature>
<dbReference type="Gene3D" id="1.25.40.90">
    <property type="match status" value="1"/>
</dbReference>
<dbReference type="Pfam" id="PF03127">
    <property type="entry name" value="GAT"/>
    <property type="match status" value="1"/>
</dbReference>
<dbReference type="PROSITE" id="PS50909">
    <property type="entry name" value="GAT"/>
    <property type="match status" value="1"/>
</dbReference>
<sequence>MAAILAQFGGNPFATPVGQKIEQATDASLASENWALNMEICDLINETDEGPKDAVKAVRKRLQQNAGKNYTVVMYTLTVLETCVKNCGKRFHLLITQKDFIVDLVKLIGPKNDPPAAVQEKVLSLIQSWADAFRTNSEMQGVVQVYQDLKQKGIEFPMTDLETMAPIHTPQRSIPFHQQSHGEVERSPQPVDHHAQHPVAHQVSPVRNSGPLNLSSEQLAKLKSELDVVQGNMKVFGEMLTEMTPGKEHDSDWELLQDLQRTCRAMQSRVVELIDRIANEEVTNELLRINDELNNLFLRYERYDKKKTLVSQSQPVQTQPKQENGADEKSLIDFGENGTAGSDNIQAQLAGLDLGSTNATSAISQITMVSATNQPQNENQTENDDFDMFAQSRNISCEQTRTSGSICEDNTNQNQIGVSLGSFTSAKGTSHEEEDMIQKLHREQDFDEMERWLEDKPTADKGDQPTITSSEFDRFLAERAAKAEQLPVVTTAGDTQATTSTNSSGRRTMDRAGEENSLFAL</sequence>
<evidence type="ECO:0000256" key="4">
    <source>
        <dbReference type="SAM" id="Coils"/>
    </source>
</evidence>
<dbReference type="SMART" id="SM00288">
    <property type="entry name" value="VHS"/>
    <property type="match status" value="1"/>
</dbReference>
<keyword evidence="3" id="KW-0653">Protein transport</keyword>
<dbReference type="SUPFAM" id="SSF89009">
    <property type="entry name" value="GAT-like domain"/>
    <property type="match status" value="1"/>
</dbReference>
<dbReference type="InterPro" id="IPR004152">
    <property type="entry name" value="GAT_dom"/>
</dbReference>
<dbReference type="Proteomes" id="UP000694941">
    <property type="component" value="Unplaced"/>
</dbReference>
<evidence type="ECO:0000313" key="8">
    <source>
        <dbReference type="Proteomes" id="UP000694941"/>
    </source>
</evidence>
<feature type="region of interest" description="Disordered" evidence="5">
    <location>
        <begin position="483"/>
        <end position="521"/>
    </location>
</feature>
<organism evidence="8 9">
    <name type="scientific">Limulus polyphemus</name>
    <name type="common">Atlantic horseshoe crab</name>
    <dbReference type="NCBI Taxonomy" id="6850"/>
    <lineage>
        <taxon>Eukaryota</taxon>
        <taxon>Metazoa</taxon>
        <taxon>Ecdysozoa</taxon>
        <taxon>Arthropoda</taxon>
        <taxon>Chelicerata</taxon>
        <taxon>Merostomata</taxon>
        <taxon>Xiphosura</taxon>
        <taxon>Limulidae</taxon>
        <taxon>Limulus</taxon>
    </lineage>
</organism>
<comment type="similarity">
    <text evidence="1">Belongs to the TOM1 family.</text>
</comment>
<feature type="compositionally biased region" description="Low complexity" evidence="5">
    <location>
        <begin position="490"/>
        <end position="501"/>
    </location>
</feature>
<keyword evidence="8" id="KW-1185">Reference proteome</keyword>
<protein>
    <submittedName>
        <fullName evidence="9">TOM1-like protein 2 isoform X1</fullName>
    </submittedName>
</protein>
<reference evidence="9" key="1">
    <citation type="submission" date="2025-08" db="UniProtKB">
        <authorList>
            <consortium name="RefSeq"/>
        </authorList>
    </citation>
    <scope>IDENTIFICATION</scope>
    <source>
        <tissue evidence="9">Muscle</tissue>
    </source>
</reference>
<proteinExistence type="inferred from homology"/>
<keyword evidence="4" id="KW-0175">Coiled coil</keyword>
<dbReference type="PANTHER" id="PTHR13856:SF137">
    <property type="entry name" value="GH05942P"/>
    <property type="match status" value="1"/>
</dbReference>
<feature type="coiled-coil region" evidence="4">
    <location>
        <begin position="256"/>
        <end position="299"/>
    </location>
</feature>
<dbReference type="Pfam" id="PF00790">
    <property type="entry name" value="VHS"/>
    <property type="match status" value="1"/>
</dbReference>
<evidence type="ECO:0000256" key="5">
    <source>
        <dbReference type="SAM" id="MobiDB-lite"/>
    </source>
</evidence>
<evidence type="ECO:0000259" key="6">
    <source>
        <dbReference type="PROSITE" id="PS50179"/>
    </source>
</evidence>
<dbReference type="Gene3D" id="1.20.58.160">
    <property type="match status" value="1"/>
</dbReference>
<dbReference type="SUPFAM" id="SSF48464">
    <property type="entry name" value="ENTH/VHS domain"/>
    <property type="match status" value="1"/>
</dbReference>